<keyword evidence="6" id="KW-0862">Zinc</keyword>
<comment type="subcellular location">
    <subcellularLocation>
        <location evidence="1 9">Nucleus</location>
    </subcellularLocation>
</comment>
<sequence>MVACDFCGQRAAILYCRADTAKLCLSCDQHVHSANALSRKHLRSQICDNCASGPASVRCATDGLVLCQECDWDAHGSCAVSAAHDRCPLEGFSGCPSPLDLAAAWGLEIENKGPPPSDEWGGLLGELMVPNVRSAVYSDCGSLLVKKRKSPTCGKQKQVILKQLLELLADSGNAECGEEVGPRTPSGGGWRPESVCEEQQLLEEKEQPQQQENGSFTSLLMMETKEEVNNNSSQWISLLISILLACHLCLLSVDLLSKIWDFNLGKLRSRDESGDLELEYDVSDMLYTVKSYGELLKEAPLSRRRGLDLSEIQFYLGKIYPGIPVVSCEMVLTKFIVCLSLFYTLVDSLRSSCYMSEVHGSMVFGIYNIMISMLDSITCLETDLATRVPMYSIWNGLSMGRNENEHLSFSKPKSGGSSKDPQFTDQSILVRSEHVSAMTNADLELLAKNRDNAMQRYKEKKKARRYDKHIRYESRKARADTRKRVKGRFVKASETSAG</sequence>
<feature type="domain" description="B box-type" evidence="11">
    <location>
        <begin position="42"/>
        <end position="89"/>
    </location>
</feature>
<feature type="domain" description="B box-type" evidence="11">
    <location>
        <begin position="1"/>
        <end position="46"/>
    </location>
</feature>
<dbReference type="PANTHER" id="PTHR31717:SF45">
    <property type="entry name" value="ZINC FINGER PROTEIN CONSTANS-LIKE 14-RELATED"/>
    <property type="match status" value="1"/>
</dbReference>
<comment type="caution">
    <text evidence="13">The sequence shown here is derived from an EMBL/GenBank/DDBJ whole genome shotgun (WGS) entry which is preliminary data.</text>
</comment>
<dbReference type="InterPro" id="IPR000315">
    <property type="entry name" value="Znf_B-box"/>
</dbReference>
<name>A0A5A7RGT9_STRAF</name>
<dbReference type="OrthoDB" id="153872at2759"/>
<dbReference type="AlphaFoldDB" id="A0A5A7RGT9"/>
<dbReference type="Proteomes" id="UP000325081">
    <property type="component" value="Unassembled WGS sequence"/>
</dbReference>
<organism evidence="13 14">
    <name type="scientific">Striga asiatica</name>
    <name type="common">Asiatic witchweed</name>
    <name type="synonym">Buchnera asiatica</name>
    <dbReference type="NCBI Taxonomy" id="4170"/>
    <lineage>
        <taxon>Eukaryota</taxon>
        <taxon>Viridiplantae</taxon>
        <taxon>Streptophyta</taxon>
        <taxon>Embryophyta</taxon>
        <taxon>Tracheophyta</taxon>
        <taxon>Spermatophyta</taxon>
        <taxon>Magnoliopsida</taxon>
        <taxon>eudicotyledons</taxon>
        <taxon>Gunneridae</taxon>
        <taxon>Pentapetalae</taxon>
        <taxon>asterids</taxon>
        <taxon>lamiids</taxon>
        <taxon>Lamiales</taxon>
        <taxon>Orobanchaceae</taxon>
        <taxon>Buchnereae</taxon>
        <taxon>Striga</taxon>
    </lineage>
</organism>
<accession>A0A5A7RGT9</accession>
<keyword evidence="14" id="KW-1185">Reference proteome</keyword>
<evidence type="ECO:0000256" key="5">
    <source>
        <dbReference type="ARBA" id="ARBA00022771"/>
    </source>
</evidence>
<dbReference type="PANTHER" id="PTHR31717">
    <property type="entry name" value="ZINC FINGER PROTEIN CONSTANS-LIKE 10"/>
    <property type="match status" value="1"/>
</dbReference>
<dbReference type="GO" id="GO:0008270">
    <property type="term" value="F:zinc ion binding"/>
    <property type="evidence" value="ECO:0007669"/>
    <property type="project" value="UniProtKB-KW"/>
</dbReference>
<evidence type="ECO:0000256" key="7">
    <source>
        <dbReference type="ARBA" id="ARBA00023242"/>
    </source>
</evidence>
<feature type="region of interest" description="Disordered" evidence="10">
    <location>
        <begin position="175"/>
        <end position="213"/>
    </location>
</feature>
<feature type="domain" description="CCT" evidence="12">
    <location>
        <begin position="450"/>
        <end position="492"/>
    </location>
</feature>
<keyword evidence="7 9" id="KW-0539">Nucleus</keyword>
<evidence type="ECO:0000259" key="12">
    <source>
        <dbReference type="PROSITE" id="PS51017"/>
    </source>
</evidence>
<evidence type="ECO:0000313" key="14">
    <source>
        <dbReference type="Proteomes" id="UP000325081"/>
    </source>
</evidence>
<reference evidence="14" key="1">
    <citation type="journal article" date="2019" name="Curr. Biol.">
        <title>Genome Sequence of Striga asiatica Provides Insight into the Evolution of Plant Parasitism.</title>
        <authorList>
            <person name="Yoshida S."/>
            <person name="Kim S."/>
            <person name="Wafula E.K."/>
            <person name="Tanskanen J."/>
            <person name="Kim Y.M."/>
            <person name="Honaas L."/>
            <person name="Yang Z."/>
            <person name="Spallek T."/>
            <person name="Conn C.E."/>
            <person name="Ichihashi Y."/>
            <person name="Cheong K."/>
            <person name="Cui S."/>
            <person name="Der J.P."/>
            <person name="Gundlach H."/>
            <person name="Jiao Y."/>
            <person name="Hori C."/>
            <person name="Ishida J.K."/>
            <person name="Kasahara H."/>
            <person name="Kiba T."/>
            <person name="Kim M.S."/>
            <person name="Koo N."/>
            <person name="Laohavisit A."/>
            <person name="Lee Y.H."/>
            <person name="Lumba S."/>
            <person name="McCourt P."/>
            <person name="Mortimer J.C."/>
            <person name="Mutuku J.M."/>
            <person name="Nomura T."/>
            <person name="Sasaki-Sekimoto Y."/>
            <person name="Seto Y."/>
            <person name="Wang Y."/>
            <person name="Wakatake T."/>
            <person name="Sakakibara H."/>
            <person name="Demura T."/>
            <person name="Yamaguchi S."/>
            <person name="Yoneyama K."/>
            <person name="Manabe R.I."/>
            <person name="Nelson D.C."/>
            <person name="Schulman A.H."/>
            <person name="Timko M.P."/>
            <person name="dePamphilis C.W."/>
            <person name="Choi D."/>
            <person name="Shirasu K."/>
        </authorList>
    </citation>
    <scope>NUCLEOTIDE SEQUENCE [LARGE SCALE GENOMIC DNA]</scope>
    <source>
        <strain evidence="14">cv. UVA1</strain>
    </source>
</reference>
<dbReference type="EMBL" id="BKCP01012736">
    <property type="protein sequence ID" value="GER56443.1"/>
    <property type="molecule type" value="Genomic_DNA"/>
</dbReference>
<dbReference type="SMART" id="SM00336">
    <property type="entry name" value="BBOX"/>
    <property type="match status" value="2"/>
</dbReference>
<keyword evidence="4" id="KW-0677">Repeat</keyword>
<evidence type="ECO:0000256" key="9">
    <source>
        <dbReference type="PROSITE-ProRule" id="PRU00357"/>
    </source>
</evidence>
<dbReference type="GO" id="GO:0006355">
    <property type="term" value="P:regulation of DNA-templated transcription"/>
    <property type="evidence" value="ECO:0007669"/>
    <property type="project" value="UniProtKB-ARBA"/>
</dbReference>
<evidence type="ECO:0000256" key="10">
    <source>
        <dbReference type="SAM" id="MobiDB-lite"/>
    </source>
</evidence>
<evidence type="ECO:0000256" key="4">
    <source>
        <dbReference type="ARBA" id="ARBA00022737"/>
    </source>
</evidence>
<dbReference type="PROSITE" id="PS50119">
    <property type="entry name" value="ZF_BBOX"/>
    <property type="match status" value="2"/>
</dbReference>
<evidence type="ECO:0000313" key="13">
    <source>
        <dbReference type="EMBL" id="GER56443.1"/>
    </source>
</evidence>
<feature type="compositionally biased region" description="Basic residues" evidence="10">
    <location>
        <begin position="458"/>
        <end position="468"/>
    </location>
</feature>
<dbReference type="CDD" id="cd19821">
    <property type="entry name" value="Bbox1_BBX-like"/>
    <property type="match status" value="1"/>
</dbReference>
<evidence type="ECO:0000256" key="3">
    <source>
        <dbReference type="ARBA" id="ARBA00022723"/>
    </source>
</evidence>
<keyword evidence="3" id="KW-0479">Metal-binding</keyword>
<proteinExistence type="inferred from homology"/>
<dbReference type="InterPro" id="IPR049808">
    <property type="entry name" value="CONSTANS-like_Bbox1"/>
</dbReference>
<comment type="similarity">
    <text evidence="2">Belongs to the CONSTANS family.</text>
</comment>
<evidence type="ECO:0000256" key="1">
    <source>
        <dbReference type="ARBA" id="ARBA00004123"/>
    </source>
</evidence>
<keyword evidence="5 8" id="KW-0863">Zinc-finger</keyword>
<evidence type="ECO:0000256" key="8">
    <source>
        <dbReference type="PROSITE-ProRule" id="PRU00024"/>
    </source>
</evidence>
<evidence type="ECO:0000259" key="11">
    <source>
        <dbReference type="PROSITE" id="PS50119"/>
    </source>
</evidence>
<protein>
    <submittedName>
        <fullName evidence="13">B-box zinc finger family protein</fullName>
    </submittedName>
</protein>
<gene>
    <name evidence="13" type="ORF">STAS_34171</name>
</gene>
<dbReference type="GO" id="GO:0005634">
    <property type="term" value="C:nucleus"/>
    <property type="evidence" value="ECO:0007669"/>
    <property type="project" value="UniProtKB-SubCell"/>
</dbReference>
<feature type="region of interest" description="Disordered" evidence="10">
    <location>
        <begin position="456"/>
        <end position="498"/>
    </location>
</feature>
<dbReference type="Pfam" id="PF06203">
    <property type="entry name" value="CCT"/>
    <property type="match status" value="1"/>
</dbReference>
<dbReference type="PROSITE" id="PS51017">
    <property type="entry name" value="CCT"/>
    <property type="match status" value="1"/>
</dbReference>
<evidence type="ECO:0000256" key="2">
    <source>
        <dbReference type="ARBA" id="ARBA00010024"/>
    </source>
</evidence>
<dbReference type="InterPro" id="IPR010402">
    <property type="entry name" value="CCT_domain"/>
</dbReference>
<evidence type="ECO:0000256" key="6">
    <source>
        <dbReference type="ARBA" id="ARBA00022833"/>
    </source>
</evidence>
<feature type="compositionally biased region" description="Basic and acidic residues" evidence="10">
    <location>
        <begin position="469"/>
        <end position="482"/>
    </location>
</feature>